<dbReference type="GO" id="GO:0003959">
    <property type="term" value="F:NADPH dehydrogenase activity"/>
    <property type="evidence" value="ECO:0007669"/>
    <property type="project" value="InterPro"/>
</dbReference>
<evidence type="ECO:0000256" key="2">
    <source>
        <dbReference type="ARBA" id="ARBA00022630"/>
    </source>
</evidence>
<evidence type="ECO:0000313" key="9">
    <source>
        <dbReference type="Proteomes" id="UP000523139"/>
    </source>
</evidence>
<proteinExistence type="predicted"/>
<sequence>MSPKLFEPITLRELTIRNRVWIPAMCQYSAEARDGVATDWHLAHLGSLARGGAGAVITEATGVTPEGRIAPEDLGLWNDEQEKALARIVDFMHSQGAAAGIQLAHAGRKGSTYRPWGEEQTGSVPETEGGWTTVGPSAVAYPGLAEPQALSTDGIAQLVEAFADSAERALRAGFDLMEVHAAHGYLLHEFLSPLSNKRDDDYGGSLANRARFLLEVVEAVRARIGQHVPLLVRVSATDWLDEGLSVDEVVEVSGWLRESGVDLIDVSSGGNERARIPLSPGYQVPFADRIRSEAQIPVAAVGLITEPIQAEHILATGQADVVLIGREALRDPHFPLRAAQELGHSVDYLPGQYERAYR</sequence>
<dbReference type="PANTHER" id="PTHR43303">
    <property type="entry name" value="NADPH DEHYDROGENASE C23G7.10C-RELATED"/>
    <property type="match status" value="1"/>
</dbReference>
<evidence type="ECO:0000256" key="6">
    <source>
        <dbReference type="SAM" id="MobiDB-lite"/>
    </source>
</evidence>
<dbReference type="CDD" id="cd02932">
    <property type="entry name" value="OYE_YqiM_FMN"/>
    <property type="match status" value="1"/>
</dbReference>
<gene>
    <name evidence="8" type="ORF">HGQ17_09250</name>
</gene>
<evidence type="ECO:0000259" key="7">
    <source>
        <dbReference type="Pfam" id="PF00724"/>
    </source>
</evidence>
<dbReference type="SUPFAM" id="SSF51395">
    <property type="entry name" value="FMN-linked oxidoreductases"/>
    <property type="match status" value="1"/>
</dbReference>
<evidence type="ECO:0000256" key="1">
    <source>
        <dbReference type="ARBA" id="ARBA00001917"/>
    </source>
</evidence>
<dbReference type="RefSeq" id="WP_168887654.1">
    <property type="nucleotide sequence ID" value="NZ_JABAHY010000007.1"/>
</dbReference>
<reference evidence="8 9" key="1">
    <citation type="submission" date="2020-04" db="EMBL/GenBank/DDBJ databases">
        <title>Nesterenkonia sp. nov., isolated from marine sediment.</title>
        <authorList>
            <person name="Zhang G."/>
        </authorList>
    </citation>
    <scope>NUCLEOTIDE SEQUENCE [LARGE SCALE GENOMIC DNA]</scope>
    <source>
        <strain evidence="8 9">MY13</strain>
    </source>
</reference>
<dbReference type="InterPro" id="IPR001155">
    <property type="entry name" value="OxRdtase_FMN_N"/>
</dbReference>
<dbReference type="PANTHER" id="PTHR43303:SF4">
    <property type="entry name" value="NADPH DEHYDROGENASE C23G7.10C-RELATED"/>
    <property type="match status" value="1"/>
</dbReference>
<dbReference type="InterPro" id="IPR013785">
    <property type="entry name" value="Aldolase_TIM"/>
</dbReference>
<organism evidence="8 9">
    <name type="scientific">Nesterenkonia sedimenti</name>
    <dbReference type="NCBI Taxonomy" id="1463632"/>
    <lineage>
        <taxon>Bacteria</taxon>
        <taxon>Bacillati</taxon>
        <taxon>Actinomycetota</taxon>
        <taxon>Actinomycetes</taxon>
        <taxon>Micrococcales</taxon>
        <taxon>Micrococcaceae</taxon>
        <taxon>Nesterenkonia</taxon>
    </lineage>
</organism>
<keyword evidence="3" id="KW-0288">FMN</keyword>
<dbReference type="Gene3D" id="3.20.20.70">
    <property type="entry name" value="Aldolase class I"/>
    <property type="match status" value="1"/>
</dbReference>
<keyword evidence="5" id="KW-0560">Oxidoreductase</keyword>
<name>A0A7X8TJX8_9MICC</name>
<accession>A0A7X8TJX8</accession>
<comment type="cofactor">
    <cofactor evidence="1">
        <name>FMN</name>
        <dbReference type="ChEBI" id="CHEBI:58210"/>
    </cofactor>
</comment>
<dbReference type="EMBL" id="JABAHY010000007">
    <property type="protein sequence ID" value="NLS10182.1"/>
    <property type="molecule type" value="Genomic_DNA"/>
</dbReference>
<evidence type="ECO:0000256" key="5">
    <source>
        <dbReference type="ARBA" id="ARBA00023002"/>
    </source>
</evidence>
<dbReference type="GO" id="GO:0050661">
    <property type="term" value="F:NADP binding"/>
    <property type="evidence" value="ECO:0007669"/>
    <property type="project" value="InterPro"/>
</dbReference>
<dbReference type="GO" id="GO:0010181">
    <property type="term" value="F:FMN binding"/>
    <property type="evidence" value="ECO:0007669"/>
    <property type="project" value="InterPro"/>
</dbReference>
<dbReference type="AlphaFoldDB" id="A0A7X8TJX8"/>
<dbReference type="Proteomes" id="UP000523139">
    <property type="component" value="Unassembled WGS sequence"/>
</dbReference>
<protein>
    <submittedName>
        <fullName evidence="8">NADH:flavin oxidoreductase/NADH oxidase</fullName>
    </submittedName>
</protein>
<keyword evidence="9" id="KW-1185">Reference proteome</keyword>
<keyword evidence="4" id="KW-0521">NADP</keyword>
<dbReference type="Pfam" id="PF00724">
    <property type="entry name" value="Oxidored_FMN"/>
    <property type="match status" value="1"/>
</dbReference>
<feature type="domain" description="NADH:flavin oxidoreductase/NADH oxidase N-terminal" evidence="7">
    <location>
        <begin position="4"/>
        <end position="342"/>
    </location>
</feature>
<dbReference type="InterPro" id="IPR044152">
    <property type="entry name" value="YqjM-like"/>
</dbReference>
<keyword evidence="2" id="KW-0285">Flavoprotein</keyword>
<evidence type="ECO:0000313" key="8">
    <source>
        <dbReference type="EMBL" id="NLS10182.1"/>
    </source>
</evidence>
<evidence type="ECO:0000256" key="3">
    <source>
        <dbReference type="ARBA" id="ARBA00022643"/>
    </source>
</evidence>
<feature type="region of interest" description="Disordered" evidence="6">
    <location>
        <begin position="110"/>
        <end position="131"/>
    </location>
</feature>
<comment type="caution">
    <text evidence="8">The sequence shown here is derived from an EMBL/GenBank/DDBJ whole genome shotgun (WGS) entry which is preliminary data.</text>
</comment>
<evidence type="ECO:0000256" key="4">
    <source>
        <dbReference type="ARBA" id="ARBA00022857"/>
    </source>
</evidence>